<dbReference type="AlphaFoldDB" id="A0A0F9MDN9"/>
<evidence type="ECO:0000313" key="1">
    <source>
        <dbReference type="EMBL" id="KKM74725.1"/>
    </source>
</evidence>
<gene>
    <name evidence="1" type="ORF">LCGC14_1397530</name>
</gene>
<proteinExistence type="predicted"/>
<dbReference type="EMBL" id="LAZR01009093">
    <property type="protein sequence ID" value="KKM74725.1"/>
    <property type="molecule type" value="Genomic_DNA"/>
</dbReference>
<organism evidence="1">
    <name type="scientific">marine sediment metagenome</name>
    <dbReference type="NCBI Taxonomy" id="412755"/>
    <lineage>
        <taxon>unclassified sequences</taxon>
        <taxon>metagenomes</taxon>
        <taxon>ecological metagenomes</taxon>
    </lineage>
</organism>
<name>A0A0F9MDN9_9ZZZZ</name>
<accession>A0A0F9MDN9</accession>
<reference evidence="1" key="1">
    <citation type="journal article" date="2015" name="Nature">
        <title>Complex archaea that bridge the gap between prokaryotes and eukaryotes.</title>
        <authorList>
            <person name="Spang A."/>
            <person name="Saw J.H."/>
            <person name="Jorgensen S.L."/>
            <person name="Zaremba-Niedzwiedzka K."/>
            <person name="Martijn J."/>
            <person name="Lind A.E."/>
            <person name="van Eijk R."/>
            <person name="Schleper C."/>
            <person name="Guy L."/>
            <person name="Ettema T.J."/>
        </authorList>
    </citation>
    <scope>NUCLEOTIDE SEQUENCE</scope>
</reference>
<protein>
    <submittedName>
        <fullName evidence="1">Uncharacterized protein</fullName>
    </submittedName>
</protein>
<comment type="caution">
    <text evidence="1">The sequence shown here is derived from an EMBL/GenBank/DDBJ whole genome shotgun (WGS) entry which is preliminary data.</text>
</comment>
<sequence>MSMKFNDVARRIELFIEDLQSNDDDIIYAKEVWEKSRSLSQRVKLYSIS</sequence>